<dbReference type="InterPro" id="IPR029044">
    <property type="entry name" value="Nucleotide-diphossugar_trans"/>
</dbReference>
<keyword evidence="4" id="KW-1133">Transmembrane helix</keyword>
<feature type="transmembrane region" description="Helical" evidence="4">
    <location>
        <begin position="258"/>
        <end position="279"/>
    </location>
</feature>
<name>A0A0G0JNZ6_9BACT</name>
<comment type="caution">
    <text evidence="6">The sequence shown here is derived from an EMBL/GenBank/DDBJ whole genome shotgun (WGS) entry which is preliminary data.</text>
</comment>
<dbReference type="Gene3D" id="3.90.550.10">
    <property type="entry name" value="Spore Coat Polysaccharide Biosynthesis Protein SpsA, Chain A"/>
    <property type="match status" value="1"/>
</dbReference>
<dbReference type="InterPro" id="IPR001173">
    <property type="entry name" value="Glyco_trans_2-like"/>
</dbReference>
<keyword evidence="2" id="KW-0328">Glycosyltransferase</keyword>
<dbReference type="PANTHER" id="PTHR43179">
    <property type="entry name" value="RHAMNOSYLTRANSFERASE WBBL"/>
    <property type="match status" value="1"/>
</dbReference>
<evidence type="ECO:0000256" key="2">
    <source>
        <dbReference type="ARBA" id="ARBA00022676"/>
    </source>
</evidence>
<evidence type="ECO:0000313" key="6">
    <source>
        <dbReference type="EMBL" id="KKQ38594.1"/>
    </source>
</evidence>
<proteinExistence type="inferred from homology"/>
<evidence type="ECO:0000256" key="3">
    <source>
        <dbReference type="ARBA" id="ARBA00022679"/>
    </source>
</evidence>
<evidence type="ECO:0000259" key="5">
    <source>
        <dbReference type="Pfam" id="PF00535"/>
    </source>
</evidence>
<organism evidence="6 7">
    <name type="scientific">Candidatus Roizmanbacteria bacterium GW2011_GWA2_37_7</name>
    <dbReference type="NCBI Taxonomy" id="1618481"/>
    <lineage>
        <taxon>Bacteria</taxon>
        <taxon>Candidatus Roizmaniibacteriota</taxon>
    </lineage>
</organism>
<dbReference type="PANTHER" id="PTHR43179:SF12">
    <property type="entry name" value="GALACTOFURANOSYLTRANSFERASE GLFT2"/>
    <property type="match status" value="1"/>
</dbReference>
<dbReference type="SUPFAM" id="SSF53448">
    <property type="entry name" value="Nucleotide-diphospho-sugar transferases"/>
    <property type="match status" value="1"/>
</dbReference>
<dbReference type="GO" id="GO:0016757">
    <property type="term" value="F:glycosyltransferase activity"/>
    <property type="evidence" value="ECO:0007669"/>
    <property type="project" value="UniProtKB-KW"/>
</dbReference>
<dbReference type="Pfam" id="PF00535">
    <property type="entry name" value="Glycos_transf_2"/>
    <property type="match status" value="1"/>
</dbReference>
<keyword evidence="4" id="KW-0472">Membrane</keyword>
<protein>
    <submittedName>
        <fullName evidence="6">Glycosyltransferase domain-containing protein</fullName>
    </submittedName>
</protein>
<comment type="similarity">
    <text evidence="1">Belongs to the glycosyltransferase 2 family.</text>
</comment>
<dbReference type="AlphaFoldDB" id="A0A0G0JNZ6"/>
<dbReference type="Proteomes" id="UP000034471">
    <property type="component" value="Unassembled WGS sequence"/>
</dbReference>
<evidence type="ECO:0000256" key="4">
    <source>
        <dbReference type="SAM" id="Phobius"/>
    </source>
</evidence>
<gene>
    <name evidence="6" type="ORF">US54_C0007G0014</name>
</gene>
<reference evidence="6 7" key="1">
    <citation type="journal article" date="2015" name="Nature">
        <title>rRNA introns, odd ribosomes, and small enigmatic genomes across a large radiation of phyla.</title>
        <authorList>
            <person name="Brown C.T."/>
            <person name="Hug L.A."/>
            <person name="Thomas B.C."/>
            <person name="Sharon I."/>
            <person name="Castelle C.J."/>
            <person name="Singh A."/>
            <person name="Wilkins M.J."/>
            <person name="Williams K.H."/>
            <person name="Banfield J.F."/>
        </authorList>
    </citation>
    <scope>NUCLEOTIDE SEQUENCE [LARGE SCALE GENOMIC DNA]</scope>
</reference>
<sequence length="342" mass="40064">MKKQTQIRKKTISLIVLNYNGLQHLDDYFTSVFSQTLLPNEVIMFDNLSQDGSREFVRKKFPSVKIITEDEFNTGTALAINTAFTHTHDGYIILQSNDIILDKNCIQSLFESLIADQSVGIVTSITIRYPNMKLRRFIVDQAGGNIDMFGFGMQNYPQIPFKDIPETGEVFFAYGDSLMVRREAFEKVNGFDTRMFMLNDDLDFSWRVRQLGYKIMYTKNSFVYHKGSATIGAIYKRPQIRYWSERNSIRCYLKNTSFGHFLITFPFYIVLLFGEMSYFLYRGKFALFFSDVKAILWNLVYLPETMSLKIKNQLFSKKNNIEQLINYKSFKLMLFRNFSKSI</sequence>
<evidence type="ECO:0000313" key="7">
    <source>
        <dbReference type="Proteomes" id="UP000034471"/>
    </source>
</evidence>
<dbReference type="EMBL" id="LBTJ01000007">
    <property type="protein sequence ID" value="KKQ38594.1"/>
    <property type="molecule type" value="Genomic_DNA"/>
</dbReference>
<keyword evidence="4" id="KW-0812">Transmembrane</keyword>
<dbReference type="STRING" id="1618481.US54_C0007G0014"/>
<keyword evidence="3 6" id="KW-0808">Transferase</keyword>
<dbReference type="CDD" id="cd04186">
    <property type="entry name" value="GT_2_like_c"/>
    <property type="match status" value="1"/>
</dbReference>
<feature type="domain" description="Glycosyltransferase 2-like" evidence="5">
    <location>
        <begin position="13"/>
        <end position="187"/>
    </location>
</feature>
<accession>A0A0G0JNZ6</accession>
<evidence type="ECO:0000256" key="1">
    <source>
        <dbReference type="ARBA" id="ARBA00006739"/>
    </source>
</evidence>